<evidence type="ECO:0000313" key="2">
    <source>
        <dbReference type="Proteomes" id="UP001302949"/>
    </source>
</evidence>
<dbReference type="SUPFAM" id="SSF102220">
    <property type="entry name" value="DNA polymerase III psi subunit"/>
    <property type="match status" value="1"/>
</dbReference>
<dbReference type="Gene3D" id="3.40.50.10220">
    <property type="entry name" value="DNA polymerase III, psi subunit"/>
    <property type="match status" value="1"/>
</dbReference>
<dbReference type="EMBL" id="JAYFUM010000005">
    <property type="protein sequence ID" value="MEA5138353.1"/>
    <property type="molecule type" value="Genomic_DNA"/>
</dbReference>
<evidence type="ECO:0000313" key="1">
    <source>
        <dbReference type="EMBL" id="MEA5138353.1"/>
    </source>
</evidence>
<dbReference type="Pfam" id="PF03603">
    <property type="entry name" value="DNA_III_psi"/>
    <property type="match status" value="1"/>
</dbReference>
<organism evidence="1 2">
    <name type="scientific">Arcicella rigui</name>
    <dbReference type="NCBI Taxonomy" id="797020"/>
    <lineage>
        <taxon>Bacteria</taxon>
        <taxon>Pseudomonadati</taxon>
        <taxon>Bacteroidota</taxon>
        <taxon>Cytophagia</taxon>
        <taxon>Cytophagales</taxon>
        <taxon>Flectobacillaceae</taxon>
        <taxon>Arcicella</taxon>
    </lineage>
</organism>
<keyword evidence="2" id="KW-1185">Reference proteome</keyword>
<sequence length="178" mass="20323">MFENNSAVFQYLFAEEHLFVIPENATIAVPEKVLEPENVQVVKEVPQPIVEEEKSQELLHFVPSHRVVILVNNISEADKVLLSKILVAVKLDLSKVDLVELSLLKTMNVKTALSQNLISHFITFGIPMPNIKLEIPLMAYQIKEIKSIRFLFSDALSELQNDVEKKKALWKALQEMFL</sequence>
<name>A0ABU5Q6H5_9BACT</name>
<dbReference type="InterPro" id="IPR004615">
    <property type="entry name" value="DNA_pol_III_psi"/>
</dbReference>
<dbReference type="RefSeq" id="WP_323295521.1">
    <property type="nucleotide sequence ID" value="NZ_JAYFUM010000005.1"/>
</dbReference>
<proteinExistence type="predicted"/>
<reference evidence="1 2" key="1">
    <citation type="submission" date="2023-12" db="EMBL/GenBank/DDBJ databases">
        <title>Novel species of the genus Arcicella isolated from rivers.</title>
        <authorList>
            <person name="Lu H."/>
        </authorList>
    </citation>
    <scope>NUCLEOTIDE SEQUENCE [LARGE SCALE GENOMIC DNA]</scope>
    <source>
        <strain evidence="1 2">KCTC 23307</strain>
    </source>
</reference>
<dbReference type="InterPro" id="IPR036654">
    <property type="entry name" value="DNA_pol_III_psi_sf"/>
</dbReference>
<evidence type="ECO:0008006" key="3">
    <source>
        <dbReference type="Google" id="ProtNLM"/>
    </source>
</evidence>
<gene>
    <name evidence="1" type="ORF">VB248_04385</name>
</gene>
<protein>
    <recommendedName>
        <fullName evidence="3">DNA polymerase III subunit psi</fullName>
    </recommendedName>
</protein>
<dbReference type="Proteomes" id="UP001302949">
    <property type="component" value="Unassembled WGS sequence"/>
</dbReference>
<comment type="caution">
    <text evidence="1">The sequence shown here is derived from an EMBL/GenBank/DDBJ whole genome shotgun (WGS) entry which is preliminary data.</text>
</comment>
<accession>A0ABU5Q6H5</accession>